<reference evidence="6" key="3">
    <citation type="submission" date="2015-04" db="UniProtKB">
        <authorList>
            <consortium name="EnsemblPlants"/>
        </authorList>
    </citation>
    <scope>IDENTIFICATION</scope>
    <source>
        <strain evidence="6">cv. Jemalong A17</strain>
    </source>
</reference>
<dbReference type="PANTHER" id="PTHR32401">
    <property type="entry name" value="CONCANAVALIN A-LIKE LECTIN FAMILY PROTEIN"/>
    <property type="match status" value="1"/>
</dbReference>
<protein>
    <submittedName>
        <fullName evidence="5">Legume lectin beta domain protein</fullName>
    </submittedName>
</protein>
<dbReference type="Pfam" id="PF00139">
    <property type="entry name" value="Lectin_legB"/>
    <property type="match status" value="1"/>
</dbReference>
<dbReference type="Proteomes" id="UP000002051">
    <property type="component" value="Chromosome 6"/>
</dbReference>
<dbReference type="HOGENOM" id="CLU_960979_0_0_1"/>
<dbReference type="InterPro" id="IPR050258">
    <property type="entry name" value="Leguminous_Lectin"/>
</dbReference>
<evidence type="ECO:0000313" key="6">
    <source>
        <dbReference type="EnsemblPlants" id="KEH26480"/>
    </source>
</evidence>
<dbReference type="GO" id="GO:0030246">
    <property type="term" value="F:carbohydrate binding"/>
    <property type="evidence" value="ECO:0007669"/>
    <property type="project" value="UniProtKB-KW"/>
</dbReference>
<reference evidence="5 7" key="2">
    <citation type="journal article" date="2014" name="BMC Genomics">
        <title>An improved genome release (version Mt4.0) for the model legume Medicago truncatula.</title>
        <authorList>
            <person name="Tang H."/>
            <person name="Krishnakumar V."/>
            <person name="Bidwell S."/>
            <person name="Rosen B."/>
            <person name="Chan A."/>
            <person name="Zhou S."/>
            <person name="Gentzbittel L."/>
            <person name="Childs K.L."/>
            <person name="Yandell M."/>
            <person name="Gundlach H."/>
            <person name="Mayer K.F."/>
            <person name="Schwartz D.C."/>
            <person name="Town C.D."/>
        </authorList>
    </citation>
    <scope>GENOME REANNOTATION</scope>
    <source>
        <strain evidence="5">A17</strain>
        <strain evidence="6 7">cv. Jemalong A17</strain>
    </source>
</reference>
<evidence type="ECO:0000313" key="5">
    <source>
        <dbReference type="EMBL" id="KEH26480.1"/>
    </source>
</evidence>
<evidence type="ECO:0000256" key="2">
    <source>
        <dbReference type="ARBA" id="ARBA00022734"/>
    </source>
</evidence>
<feature type="domain" description="Legume lectin" evidence="4">
    <location>
        <begin position="113"/>
        <end position="285"/>
    </location>
</feature>
<reference evidence="5 7" key="1">
    <citation type="journal article" date="2011" name="Nature">
        <title>The Medicago genome provides insight into the evolution of rhizobial symbioses.</title>
        <authorList>
            <person name="Young N.D."/>
            <person name="Debelle F."/>
            <person name="Oldroyd G.E."/>
            <person name="Geurts R."/>
            <person name="Cannon S.B."/>
            <person name="Udvardi M.K."/>
            <person name="Benedito V.A."/>
            <person name="Mayer K.F."/>
            <person name="Gouzy J."/>
            <person name="Schoof H."/>
            <person name="Van de Peer Y."/>
            <person name="Proost S."/>
            <person name="Cook D.R."/>
            <person name="Meyers B.C."/>
            <person name="Spannagl M."/>
            <person name="Cheung F."/>
            <person name="De Mita S."/>
            <person name="Krishnakumar V."/>
            <person name="Gundlach H."/>
            <person name="Zhou S."/>
            <person name="Mudge J."/>
            <person name="Bharti A.K."/>
            <person name="Murray J.D."/>
            <person name="Naoumkina M.A."/>
            <person name="Rosen B."/>
            <person name="Silverstein K.A."/>
            <person name="Tang H."/>
            <person name="Rombauts S."/>
            <person name="Zhao P.X."/>
            <person name="Zhou P."/>
            <person name="Barbe V."/>
            <person name="Bardou P."/>
            <person name="Bechner M."/>
            <person name="Bellec A."/>
            <person name="Berger A."/>
            <person name="Berges H."/>
            <person name="Bidwell S."/>
            <person name="Bisseling T."/>
            <person name="Choisne N."/>
            <person name="Couloux A."/>
            <person name="Denny R."/>
            <person name="Deshpande S."/>
            <person name="Dai X."/>
            <person name="Doyle J.J."/>
            <person name="Dudez A.M."/>
            <person name="Farmer A.D."/>
            <person name="Fouteau S."/>
            <person name="Franken C."/>
            <person name="Gibelin C."/>
            <person name="Gish J."/>
            <person name="Goldstein S."/>
            <person name="Gonzalez A.J."/>
            <person name="Green P.J."/>
            <person name="Hallab A."/>
            <person name="Hartog M."/>
            <person name="Hua A."/>
            <person name="Humphray S.J."/>
            <person name="Jeong D.H."/>
            <person name="Jing Y."/>
            <person name="Jocker A."/>
            <person name="Kenton S.M."/>
            <person name="Kim D.J."/>
            <person name="Klee K."/>
            <person name="Lai H."/>
            <person name="Lang C."/>
            <person name="Lin S."/>
            <person name="Macmil S.L."/>
            <person name="Magdelenat G."/>
            <person name="Matthews L."/>
            <person name="McCorrison J."/>
            <person name="Monaghan E.L."/>
            <person name="Mun J.H."/>
            <person name="Najar F.Z."/>
            <person name="Nicholson C."/>
            <person name="Noirot C."/>
            <person name="O'Bleness M."/>
            <person name="Paule C.R."/>
            <person name="Poulain J."/>
            <person name="Prion F."/>
            <person name="Qin B."/>
            <person name="Qu C."/>
            <person name="Retzel E.F."/>
            <person name="Riddle C."/>
            <person name="Sallet E."/>
            <person name="Samain S."/>
            <person name="Samson N."/>
            <person name="Sanders I."/>
            <person name="Saurat O."/>
            <person name="Scarpelli C."/>
            <person name="Schiex T."/>
            <person name="Segurens B."/>
            <person name="Severin A.J."/>
            <person name="Sherrier D.J."/>
            <person name="Shi R."/>
            <person name="Sims S."/>
            <person name="Singer S.R."/>
            <person name="Sinharoy S."/>
            <person name="Sterck L."/>
            <person name="Viollet A."/>
            <person name="Wang B.B."/>
            <person name="Wang K."/>
            <person name="Wang M."/>
            <person name="Wang X."/>
            <person name="Warfsmann J."/>
            <person name="Weissenbach J."/>
            <person name="White D.D."/>
            <person name="White J.D."/>
            <person name="Wiley G.B."/>
            <person name="Wincker P."/>
            <person name="Xing Y."/>
            <person name="Yang L."/>
            <person name="Yao Z."/>
            <person name="Ying F."/>
            <person name="Zhai J."/>
            <person name="Zhou L."/>
            <person name="Zuber A."/>
            <person name="Denarie J."/>
            <person name="Dixon R.A."/>
            <person name="May G.D."/>
            <person name="Schwartz D.C."/>
            <person name="Rogers J."/>
            <person name="Quetier F."/>
            <person name="Town C.D."/>
            <person name="Roe B.A."/>
        </authorList>
    </citation>
    <scope>NUCLEOTIDE SEQUENCE [LARGE SCALE GENOMIC DNA]</scope>
    <source>
        <strain evidence="5">A17</strain>
        <strain evidence="6 7">cv. Jemalong A17</strain>
    </source>
</reference>
<gene>
    <name evidence="5" type="ordered locus">MTR_6g461770</name>
</gene>
<comment type="similarity">
    <text evidence="1">Belongs to the leguminous lectin family.</text>
</comment>
<dbReference type="InterPro" id="IPR013320">
    <property type="entry name" value="ConA-like_dom_sf"/>
</dbReference>
<dbReference type="EMBL" id="CM001222">
    <property type="protein sequence ID" value="KEH26480.1"/>
    <property type="molecule type" value="Genomic_DNA"/>
</dbReference>
<organism evidence="5 7">
    <name type="scientific">Medicago truncatula</name>
    <name type="common">Barrel medic</name>
    <name type="synonym">Medicago tribuloides</name>
    <dbReference type="NCBI Taxonomy" id="3880"/>
    <lineage>
        <taxon>Eukaryota</taxon>
        <taxon>Viridiplantae</taxon>
        <taxon>Streptophyta</taxon>
        <taxon>Embryophyta</taxon>
        <taxon>Tracheophyta</taxon>
        <taxon>Spermatophyta</taxon>
        <taxon>Magnoliopsida</taxon>
        <taxon>eudicotyledons</taxon>
        <taxon>Gunneridae</taxon>
        <taxon>Pentapetalae</taxon>
        <taxon>rosids</taxon>
        <taxon>fabids</taxon>
        <taxon>Fabales</taxon>
        <taxon>Fabaceae</taxon>
        <taxon>Papilionoideae</taxon>
        <taxon>50 kb inversion clade</taxon>
        <taxon>NPAAA clade</taxon>
        <taxon>Hologalegina</taxon>
        <taxon>IRL clade</taxon>
        <taxon>Trifolieae</taxon>
        <taxon>Medicago</taxon>
    </lineage>
</organism>
<evidence type="ECO:0000256" key="3">
    <source>
        <dbReference type="SAM" id="MobiDB-lite"/>
    </source>
</evidence>
<feature type="region of interest" description="Disordered" evidence="3">
    <location>
        <begin position="12"/>
        <end position="51"/>
    </location>
</feature>
<dbReference type="PANTHER" id="PTHR32401:SF15">
    <property type="entry name" value="L-TYPE LECTIN-DOMAIN CONTAINING RECEPTOR KINASE VIII.2-LIKE"/>
    <property type="match status" value="1"/>
</dbReference>
<evidence type="ECO:0000313" key="7">
    <source>
        <dbReference type="Proteomes" id="UP000002051"/>
    </source>
</evidence>
<accession>A0A072UKW7</accession>
<evidence type="ECO:0000256" key="1">
    <source>
        <dbReference type="ARBA" id="ARBA00007606"/>
    </source>
</evidence>
<dbReference type="EnsemblPlants" id="KEH26480">
    <property type="protein sequence ID" value="KEH26480"/>
    <property type="gene ID" value="MTR_6g461770"/>
</dbReference>
<proteinExistence type="inferred from homology"/>
<dbReference type="GO" id="GO:0009610">
    <property type="term" value="P:response to symbiotic fungus"/>
    <property type="evidence" value="ECO:0007669"/>
    <property type="project" value="UniProtKB-ARBA"/>
</dbReference>
<sequence length="290" mass="31852">MGHCQQGLKLKVKVQAQSNNTGTSPPPISPPCPHSPPSPPDDNGSTKCRSEAAGPSVVDLEFHDSLSEDALQQAVFEVKSFDNQISIFSYLGDAEIHETEVSLSNRKLSPSRQCKRPFSFKTSFGFSISTLAKPEYFGHGISFIISPAIASRDGPFAYPKNFFGLSIDTNLDPFGTPTELYIRLFNNSSSALASAKFIEDIRSGEEFTCWVEFEAITDIMMVYLDVGFIKPVQPLLVTRGEALDPLSSNNGIHFVGLTGSSNGCTEVYQIHSWALKMEQNKVEEEVNLEQ</sequence>
<dbReference type="SUPFAM" id="SSF49899">
    <property type="entry name" value="Concanavalin A-like lectins/glucanases"/>
    <property type="match status" value="1"/>
</dbReference>
<evidence type="ECO:0000259" key="4">
    <source>
        <dbReference type="Pfam" id="PF00139"/>
    </source>
</evidence>
<name>A0A072UKW7_MEDTR</name>
<keyword evidence="7" id="KW-1185">Reference proteome</keyword>
<feature type="compositionally biased region" description="Pro residues" evidence="3">
    <location>
        <begin position="24"/>
        <end position="40"/>
    </location>
</feature>
<dbReference type="Gene3D" id="2.60.120.200">
    <property type="match status" value="1"/>
</dbReference>
<keyword evidence="2" id="KW-0430">Lectin</keyword>
<dbReference type="STRING" id="3880.A0A072UKW7"/>
<dbReference type="InterPro" id="IPR001220">
    <property type="entry name" value="Legume_lectin_dom"/>
</dbReference>
<dbReference type="AlphaFoldDB" id="A0A072UKW7"/>